<dbReference type="PIRSF" id="PIRSF018249">
    <property type="entry name" value="MyrA_prd"/>
    <property type="match status" value="1"/>
</dbReference>
<gene>
    <name evidence="3" type="ORF">QH948_04985</name>
</gene>
<reference evidence="3 4" key="1">
    <citation type="journal article" date="2008" name="Int. J. Syst. Evol. Microbiol.">
        <title>Tessaracoccus flavescens sp. nov., isolated from marine sediment.</title>
        <authorList>
            <person name="Lee D.W."/>
            <person name="Lee S.D."/>
        </authorList>
    </citation>
    <scope>NUCLEOTIDE SEQUENCE [LARGE SCALE GENOMIC DNA]</scope>
    <source>
        <strain evidence="3 4">T21</strain>
    </source>
</reference>
<accession>A0ABY8Q004</accession>
<organism evidence="3 4">
    <name type="scientific">Tessaracoccus lacteus</name>
    <dbReference type="NCBI Taxonomy" id="3041766"/>
    <lineage>
        <taxon>Bacteria</taxon>
        <taxon>Bacillati</taxon>
        <taxon>Actinomycetota</taxon>
        <taxon>Actinomycetes</taxon>
        <taxon>Propionibacteriales</taxon>
        <taxon>Propionibacteriaceae</taxon>
        <taxon>Tessaracoccus</taxon>
    </lineage>
</organism>
<sequence>MSGLDWTRCPHCSLPLGRVDRSLRCAEGHSYDVARQGYVNLLGRAAPANADSPTMLEARARFLATGRYLPVADAVAARVGGARRIVEVGAGTGWYLARALDASPAAEGLATDVSVAAAKRCARAHPRMDAVVADTWVGLPVQDGAVDLVLCVFAPRNAADFARILAPGGRLVVVVPRAGHLAELRERDRLLEVADDKADSLVASLGDDGWTHLGDERVTRSMDLTAQEAADLVGMGPNAFHAHDDAASAITTTLDVDVLEFARP</sequence>
<dbReference type="Gene3D" id="3.40.50.150">
    <property type="entry name" value="Vaccinia Virus protein VP39"/>
    <property type="match status" value="1"/>
</dbReference>
<dbReference type="Pfam" id="PF13649">
    <property type="entry name" value="Methyltransf_25"/>
    <property type="match status" value="1"/>
</dbReference>
<name>A0ABY8Q004_9ACTN</name>
<evidence type="ECO:0000259" key="2">
    <source>
        <dbReference type="Pfam" id="PF21302"/>
    </source>
</evidence>
<dbReference type="CDD" id="cd02440">
    <property type="entry name" value="AdoMet_MTases"/>
    <property type="match status" value="1"/>
</dbReference>
<dbReference type="RefSeq" id="WP_281145767.1">
    <property type="nucleotide sequence ID" value="NZ_CP123967.1"/>
</dbReference>
<keyword evidence="3" id="KW-0808">Transferase</keyword>
<dbReference type="InterPro" id="IPR016718">
    <property type="entry name" value="rRNA_m1G-MeTrfase_A_prd"/>
</dbReference>
<evidence type="ECO:0000313" key="3">
    <source>
        <dbReference type="EMBL" id="WGT48115.1"/>
    </source>
</evidence>
<feature type="domain" description="Methyltransferase" evidence="1">
    <location>
        <begin position="85"/>
        <end position="169"/>
    </location>
</feature>
<evidence type="ECO:0000259" key="1">
    <source>
        <dbReference type="Pfam" id="PF13649"/>
    </source>
</evidence>
<dbReference type="InterPro" id="IPR041698">
    <property type="entry name" value="Methyltransf_25"/>
</dbReference>
<dbReference type="InterPro" id="IPR029063">
    <property type="entry name" value="SAM-dependent_MTases_sf"/>
</dbReference>
<keyword evidence="3" id="KW-0489">Methyltransferase</keyword>
<dbReference type="GO" id="GO:0008168">
    <property type="term" value="F:methyltransferase activity"/>
    <property type="evidence" value="ECO:0007669"/>
    <property type="project" value="UniProtKB-KW"/>
</dbReference>
<dbReference type="EMBL" id="CP123967">
    <property type="protein sequence ID" value="WGT48115.1"/>
    <property type="molecule type" value="Genomic_DNA"/>
</dbReference>
<dbReference type="InterPro" id="IPR048647">
    <property type="entry name" value="RlmA_N"/>
</dbReference>
<protein>
    <submittedName>
        <fullName evidence="3">Methyltransferase domain-containing protein</fullName>
    </submittedName>
</protein>
<dbReference type="Pfam" id="PF21302">
    <property type="entry name" value="Zn_ribbon_RlmA"/>
    <property type="match status" value="1"/>
</dbReference>
<dbReference type="SUPFAM" id="SSF53335">
    <property type="entry name" value="S-adenosyl-L-methionine-dependent methyltransferases"/>
    <property type="match status" value="1"/>
</dbReference>
<dbReference type="GO" id="GO:0032259">
    <property type="term" value="P:methylation"/>
    <property type="evidence" value="ECO:0007669"/>
    <property type="project" value="UniProtKB-KW"/>
</dbReference>
<evidence type="ECO:0000313" key="4">
    <source>
        <dbReference type="Proteomes" id="UP001244136"/>
    </source>
</evidence>
<dbReference type="Proteomes" id="UP001244136">
    <property type="component" value="Chromosome"/>
</dbReference>
<feature type="domain" description="23S rRNA (guanine(745)-N(1))-methyltransferase N-terminal" evidence="2">
    <location>
        <begin position="8"/>
        <end position="42"/>
    </location>
</feature>
<keyword evidence="4" id="KW-1185">Reference proteome</keyword>
<proteinExistence type="predicted"/>